<dbReference type="OrthoDB" id="7428974at2"/>
<dbReference type="Proteomes" id="UP000266568">
    <property type="component" value="Unassembled WGS sequence"/>
</dbReference>
<evidence type="ECO:0000256" key="1">
    <source>
        <dbReference type="SAM" id="MobiDB-lite"/>
    </source>
</evidence>
<evidence type="ECO:0000313" key="4">
    <source>
        <dbReference type="Proteomes" id="UP000266568"/>
    </source>
</evidence>
<keyword evidence="4" id="KW-1185">Reference proteome</keyword>
<proteinExistence type="predicted"/>
<evidence type="ECO:0008006" key="5">
    <source>
        <dbReference type="Google" id="ProtNLM"/>
    </source>
</evidence>
<name>A0A397P5V0_9SPHN</name>
<comment type="caution">
    <text evidence="3">The sequence shown here is derived from an EMBL/GenBank/DDBJ whole genome shotgun (WGS) entry which is preliminary data.</text>
</comment>
<dbReference type="EMBL" id="QXDC01000003">
    <property type="protein sequence ID" value="RIA43633.1"/>
    <property type="molecule type" value="Genomic_DNA"/>
</dbReference>
<evidence type="ECO:0000313" key="3">
    <source>
        <dbReference type="EMBL" id="RIA43633.1"/>
    </source>
</evidence>
<evidence type="ECO:0000256" key="2">
    <source>
        <dbReference type="SAM" id="SignalP"/>
    </source>
</evidence>
<keyword evidence="2" id="KW-0732">Signal</keyword>
<feature type="compositionally biased region" description="Pro residues" evidence="1">
    <location>
        <begin position="120"/>
        <end position="133"/>
    </location>
</feature>
<feature type="region of interest" description="Disordered" evidence="1">
    <location>
        <begin position="114"/>
        <end position="133"/>
    </location>
</feature>
<sequence>MRIASIVTALAAGIAAASAVAAPGQSQRKIGVETKITNAGHGGIRNWQAGPPRSGILYMQDRSLKWYEVTMSGPCIESHAGPVTVIYTTDNIGTFDRFSNVTFPDFGHRSCGVKSIKTSLPPPGQPGAPKPEK</sequence>
<reference evidence="3 4" key="1">
    <citation type="submission" date="2018-08" db="EMBL/GenBank/DDBJ databases">
        <title>Genomic Encyclopedia of Type Strains, Phase IV (KMG-IV): sequencing the most valuable type-strain genomes for metagenomic binning, comparative biology and taxonomic classification.</title>
        <authorList>
            <person name="Goeker M."/>
        </authorList>
    </citation>
    <scope>NUCLEOTIDE SEQUENCE [LARGE SCALE GENOMIC DNA]</scope>
    <source>
        <strain evidence="3 4">DSM 25527</strain>
    </source>
</reference>
<dbReference type="AlphaFoldDB" id="A0A397P5V0"/>
<organism evidence="3 4">
    <name type="scientific">Hephaestia caeni</name>
    <dbReference type="NCBI Taxonomy" id="645617"/>
    <lineage>
        <taxon>Bacteria</taxon>
        <taxon>Pseudomonadati</taxon>
        <taxon>Pseudomonadota</taxon>
        <taxon>Alphaproteobacteria</taxon>
        <taxon>Sphingomonadales</taxon>
        <taxon>Sphingomonadaceae</taxon>
        <taxon>Hephaestia</taxon>
    </lineage>
</organism>
<accession>A0A397P5V0</accession>
<feature type="signal peptide" evidence="2">
    <location>
        <begin position="1"/>
        <end position="21"/>
    </location>
</feature>
<feature type="chain" id="PRO_5017304495" description="Beta/gamma crystallin" evidence="2">
    <location>
        <begin position="22"/>
        <end position="133"/>
    </location>
</feature>
<dbReference type="RefSeq" id="WP_119035467.1">
    <property type="nucleotide sequence ID" value="NZ_QXDC01000003.1"/>
</dbReference>
<gene>
    <name evidence="3" type="ORF">DFR49_1857</name>
</gene>
<protein>
    <recommendedName>
        <fullName evidence="5">Beta/gamma crystallin</fullName>
    </recommendedName>
</protein>